<feature type="transmembrane region" description="Helical" evidence="1">
    <location>
        <begin position="42"/>
        <end position="64"/>
    </location>
</feature>
<evidence type="ECO:0000256" key="1">
    <source>
        <dbReference type="SAM" id="Phobius"/>
    </source>
</evidence>
<proteinExistence type="predicted"/>
<keyword evidence="1" id="KW-0472">Membrane</keyword>
<feature type="transmembrane region" description="Helical" evidence="1">
    <location>
        <begin position="71"/>
        <end position="90"/>
    </location>
</feature>
<dbReference type="EMBL" id="JABBGH010000002">
    <property type="protein sequence ID" value="NML65845.1"/>
    <property type="molecule type" value="Genomic_DNA"/>
</dbReference>
<dbReference type="Proteomes" id="UP000559626">
    <property type="component" value="Unassembled WGS sequence"/>
</dbReference>
<keyword evidence="1" id="KW-0812">Transmembrane</keyword>
<gene>
    <name evidence="2" type="ORF">HHL22_11580</name>
</gene>
<organism evidence="2 3">
    <name type="scientific">Hymenobacter polaris</name>
    <dbReference type="NCBI Taxonomy" id="2682546"/>
    <lineage>
        <taxon>Bacteria</taxon>
        <taxon>Pseudomonadati</taxon>
        <taxon>Bacteroidota</taxon>
        <taxon>Cytophagia</taxon>
        <taxon>Cytophagales</taxon>
        <taxon>Hymenobacteraceae</taxon>
        <taxon>Hymenobacter</taxon>
    </lineage>
</organism>
<keyword evidence="1" id="KW-1133">Transmembrane helix</keyword>
<evidence type="ECO:0000313" key="3">
    <source>
        <dbReference type="Proteomes" id="UP000559626"/>
    </source>
</evidence>
<dbReference type="RefSeq" id="WP_169531425.1">
    <property type="nucleotide sequence ID" value="NZ_JABBGH010000002.1"/>
</dbReference>
<accession>A0A7Y0AEG0</accession>
<comment type="caution">
    <text evidence="2">The sequence shown here is derived from an EMBL/GenBank/DDBJ whole genome shotgun (WGS) entry which is preliminary data.</text>
</comment>
<sequence length="334" mass="35708">MTSSLRLPVRSGPLLLFGLLAALVLGAEYIITHRADFSQRPLLPVGVAADVLVCLPALFYLLVVRPYRLPLSSLVGVLGVCVALATWLLPVTQQQPLRLFPALLEAATLGLAAARGRRLVRAYQAAYARNPHFWPSAQAAIGSLGAVGQLLLTEITLLRYAGLGWWAAPEAPATATAFSSYRESGFVALVATAAAVLVVEATCVHLLAQRWCPGLTPWLLFGEAYGLVFLLGHAQAVRLRPVLLGAEELRLRVGFVWELAVPRAALVAAEVLREAPATGTGVLGLSKPLFAGPNLLLTFAEPVTVVGFYGIRRTAQRIAVYLDQPQHFITTAGL</sequence>
<keyword evidence="3" id="KW-1185">Reference proteome</keyword>
<feature type="transmembrane region" description="Helical" evidence="1">
    <location>
        <begin position="214"/>
        <end position="232"/>
    </location>
</feature>
<dbReference type="AlphaFoldDB" id="A0A7Y0AEG0"/>
<reference evidence="2 3" key="1">
    <citation type="submission" date="2020-04" db="EMBL/GenBank/DDBJ databases">
        <title>Hymenobacter polaris sp. nov., isolated from Arctic soil.</title>
        <authorList>
            <person name="Dahal R.H."/>
        </authorList>
    </citation>
    <scope>NUCLEOTIDE SEQUENCE [LARGE SCALE GENOMIC DNA]</scope>
    <source>
        <strain evidence="2 3">RP-2-7</strain>
    </source>
</reference>
<name>A0A7Y0AEG0_9BACT</name>
<evidence type="ECO:0000313" key="2">
    <source>
        <dbReference type="EMBL" id="NML65845.1"/>
    </source>
</evidence>
<protein>
    <submittedName>
        <fullName evidence="2">Uncharacterized protein</fullName>
    </submittedName>
</protein>
<feature type="transmembrane region" description="Helical" evidence="1">
    <location>
        <begin position="186"/>
        <end position="208"/>
    </location>
</feature>